<dbReference type="EMBL" id="RKLN01000007">
    <property type="protein sequence ID" value="RVW00359.1"/>
    <property type="molecule type" value="Genomic_DNA"/>
</dbReference>
<evidence type="ECO:0000256" key="7">
    <source>
        <dbReference type="ARBA" id="ARBA00023306"/>
    </source>
</evidence>
<dbReference type="PROSITE" id="PS51779">
    <property type="entry name" value="POTRA"/>
    <property type="match status" value="1"/>
</dbReference>
<feature type="domain" description="POTRA" evidence="10">
    <location>
        <begin position="85"/>
        <end position="153"/>
    </location>
</feature>
<comment type="subcellular location">
    <subcellularLocation>
        <location evidence="1">Membrane</location>
    </subcellularLocation>
</comment>
<dbReference type="InterPro" id="IPR013685">
    <property type="entry name" value="POTRA_FtsQ_type"/>
</dbReference>
<dbReference type="GO" id="GO:0051301">
    <property type="term" value="P:cell division"/>
    <property type="evidence" value="ECO:0007669"/>
    <property type="project" value="UniProtKB-KW"/>
</dbReference>
<comment type="caution">
    <text evidence="11">The sequence shown here is derived from an EMBL/GenBank/DDBJ whole genome shotgun (WGS) entry which is preliminary data.</text>
</comment>
<dbReference type="OrthoDB" id="9790760at2"/>
<evidence type="ECO:0000256" key="2">
    <source>
        <dbReference type="ARBA" id="ARBA00022475"/>
    </source>
</evidence>
<proteinExistence type="predicted"/>
<keyword evidence="6 9" id="KW-0472">Membrane</keyword>
<keyword evidence="7" id="KW-0131">Cell cycle</keyword>
<evidence type="ECO:0000256" key="8">
    <source>
        <dbReference type="SAM" id="MobiDB-lite"/>
    </source>
</evidence>
<accession>A0A438ANX8</accession>
<dbReference type="AlphaFoldDB" id="A0A438ANX8"/>
<keyword evidence="5 9" id="KW-1133">Transmembrane helix</keyword>
<dbReference type="GO" id="GO:0005886">
    <property type="term" value="C:plasma membrane"/>
    <property type="evidence" value="ECO:0007669"/>
    <property type="project" value="TreeGrafter"/>
</dbReference>
<keyword evidence="12" id="KW-1185">Reference proteome</keyword>
<dbReference type="Proteomes" id="UP000284333">
    <property type="component" value="Unassembled WGS sequence"/>
</dbReference>
<keyword evidence="3" id="KW-0132">Cell division</keyword>
<keyword evidence="2" id="KW-1003">Cell membrane</keyword>
<sequence>MTADGQDRPHRRRRGMRRDRGSRTRTDRERPGSAESPGSAKSNTGRGSVDRERARSLRRKVFLITAASVTAIAALVGVLWFSPLMSVRQVEYVGDGRVTEEEVLRALSVAEGTPLLRVDTGAAARRVAGIPRVAEARVQRQYPSTVRVTVTERVPVVFFDSPQGQHLMDAGGVDYAIEPPPPGLARLVTPTPRHDDQVTQAALAVLEGLPEPVRVQVSEVAAPTISNISVTLDDGRVLVWGSIDDSERKSAVVSVLLTQPGQVFDVSSPELPTVK</sequence>
<evidence type="ECO:0000256" key="3">
    <source>
        <dbReference type="ARBA" id="ARBA00022618"/>
    </source>
</evidence>
<dbReference type="InterPro" id="IPR050487">
    <property type="entry name" value="FtsQ_DivIB"/>
</dbReference>
<evidence type="ECO:0000259" key="10">
    <source>
        <dbReference type="PROSITE" id="PS51779"/>
    </source>
</evidence>
<evidence type="ECO:0000313" key="12">
    <source>
        <dbReference type="Proteomes" id="UP000284333"/>
    </source>
</evidence>
<evidence type="ECO:0000256" key="9">
    <source>
        <dbReference type="SAM" id="Phobius"/>
    </source>
</evidence>
<keyword evidence="4 9" id="KW-0812">Transmembrane</keyword>
<protein>
    <submittedName>
        <fullName evidence="11">FtsQ-type POTRA domain-containing protein</fullName>
    </submittedName>
</protein>
<dbReference type="PANTHER" id="PTHR37820">
    <property type="entry name" value="CELL DIVISION PROTEIN DIVIB"/>
    <property type="match status" value="1"/>
</dbReference>
<dbReference type="Gene3D" id="3.10.20.310">
    <property type="entry name" value="membrane protein fhac"/>
    <property type="match status" value="1"/>
</dbReference>
<organism evidence="11 12">
    <name type="scientific">Rhodococcus spongiicola</name>
    <dbReference type="NCBI Taxonomy" id="2487352"/>
    <lineage>
        <taxon>Bacteria</taxon>
        <taxon>Bacillati</taxon>
        <taxon>Actinomycetota</taxon>
        <taxon>Actinomycetes</taxon>
        <taxon>Mycobacteriales</taxon>
        <taxon>Nocardiaceae</taxon>
        <taxon>Rhodococcus</taxon>
    </lineage>
</organism>
<feature type="transmembrane region" description="Helical" evidence="9">
    <location>
        <begin position="61"/>
        <end position="81"/>
    </location>
</feature>
<name>A0A438ANX8_9NOCA</name>
<dbReference type="PANTHER" id="PTHR37820:SF1">
    <property type="entry name" value="CELL DIVISION PROTEIN FTSQ"/>
    <property type="match status" value="1"/>
</dbReference>
<dbReference type="Pfam" id="PF08478">
    <property type="entry name" value="POTRA_1"/>
    <property type="match status" value="1"/>
</dbReference>
<evidence type="ECO:0000313" key="11">
    <source>
        <dbReference type="EMBL" id="RVW00359.1"/>
    </source>
</evidence>
<evidence type="ECO:0000256" key="6">
    <source>
        <dbReference type="ARBA" id="ARBA00023136"/>
    </source>
</evidence>
<evidence type="ECO:0000256" key="4">
    <source>
        <dbReference type="ARBA" id="ARBA00022692"/>
    </source>
</evidence>
<evidence type="ECO:0000256" key="5">
    <source>
        <dbReference type="ARBA" id="ARBA00022989"/>
    </source>
</evidence>
<gene>
    <name evidence="11" type="ORF">EF834_16985</name>
</gene>
<dbReference type="InterPro" id="IPR034746">
    <property type="entry name" value="POTRA"/>
</dbReference>
<reference evidence="11 12" key="1">
    <citation type="submission" date="2018-11" db="EMBL/GenBank/DDBJ databases">
        <title>Rhodococcus spongicola sp. nov. and Rhodococcus xishaensis sp. nov. from marine sponges.</title>
        <authorList>
            <person name="Li L."/>
            <person name="Lin H.W."/>
        </authorList>
    </citation>
    <scope>NUCLEOTIDE SEQUENCE [LARGE SCALE GENOMIC DNA]</scope>
    <source>
        <strain evidence="11 12">LHW50502</strain>
    </source>
</reference>
<feature type="compositionally biased region" description="Basic and acidic residues" evidence="8">
    <location>
        <begin position="18"/>
        <end position="32"/>
    </location>
</feature>
<feature type="region of interest" description="Disordered" evidence="8">
    <location>
        <begin position="1"/>
        <end position="52"/>
    </location>
</feature>
<evidence type="ECO:0000256" key="1">
    <source>
        <dbReference type="ARBA" id="ARBA00004370"/>
    </source>
</evidence>